<dbReference type="EC" id="2.3.1.-" evidence="1"/>
<name>A0ACC6PBM8_9BACL</name>
<dbReference type="Proteomes" id="UP001380953">
    <property type="component" value="Unassembled WGS sequence"/>
</dbReference>
<sequence length="149" mass="16730">MENFKIIAVENENQLARCLSVRREVFVNEQQVPEELEVDDYDRLDSTAKHVVVEGSNGDAAAARFIPYKDGAAKMQRVAVRSAYRGQGLGRVLMSGLEDAARQAGYSRCILDSQCHAEGFYRSLGYRTLPGEPFYDAGILHVRMEKELQ</sequence>
<gene>
    <name evidence="1" type="ORF">WKI47_10480</name>
</gene>
<evidence type="ECO:0000313" key="2">
    <source>
        <dbReference type="Proteomes" id="UP001380953"/>
    </source>
</evidence>
<protein>
    <submittedName>
        <fullName evidence="1">GNAT family N-acetyltransferase</fullName>
        <ecNumber evidence="1">2.3.1.-</ecNumber>
    </submittedName>
</protein>
<comment type="caution">
    <text evidence="1">The sequence shown here is derived from an EMBL/GenBank/DDBJ whole genome shotgun (WGS) entry which is preliminary data.</text>
</comment>
<keyword evidence="1" id="KW-0012">Acyltransferase</keyword>
<keyword evidence="1" id="KW-0808">Transferase</keyword>
<keyword evidence="2" id="KW-1185">Reference proteome</keyword>
<evidence type="ECO:0000313" key="1">
    <source>
        <dbReference type="EMBL" id="MEJ8304317.1"/>
    </source>
</evidence>
<dbReference type="EMBL" id="JBBKAR010000033">
    <property type="protein sequence ID" value="MEJ8304317.1"/>
    <property type="molecule type" value="Genomic_DNA"/>
</dbReference>
<organism evidence="1 2">
    <name type="scientific">Saccharibacillus sacchari</name>
    <dbReference type="NCBI Taxonomy" id="456493"/>
    <lineage>
        <taxon>Bacteria</taxon>
        <taxon>Bacillati</taxon>
        <taxon>Bacillota</taxon>
        <taxon>Bacilli</taxon>
        <taxon>Bacillales</taxon>
        <taxon>Paenibacillaceae</taxon>
        <taxon>Saccharibacillus</taxon>
    </lineage>
</organism>
<accession>A0ACC6PBM8</accession>
<reference evidence="1" key="1">
    <citation type="submission" date="2024-03" db="EMBL/GenBank/DDBJ databases">
        <title>Whole genome sequecning of epiphytes from Marcgravia umbellata leaves.</title>
        <authorList>
            <person name="Kumar G."/>
            <person name="Savka M.A."/>
        </authorList>
    </citation>
    <scope>NUCLEOTIDE SEQUENCE</scope>
    <source>
        <strain evidence="1">RIT_BL5</strain>
    </source>
</reference>
<proteinExistence type="predicted"/>